<name>A0ABW5EAQ4_9GAMM</name>
<organism evidence="1 2">
    <name type="scientific">Microbulbifer halophilus</name>
    <dbReference type="NCBI Taxonomy" id="453963"/>
    <lineage>
        <taxon>Bacteria</taxon>
        <taxon>Pseudomonadati</taxon>
        <taxon>Pseudomonadota</taxon>
        <taxon>Gammaproteobacteria</taxon>
        <taxon>Cellvibrionales</taxon>
        <taxon>Microbulbiferaceae</taxon>
        <taxon>Microbulbifer</taxon>
    </lineage>
</organism>
<dbReference type="InterPro" id="IPR019231">
    <property type="entry name" value="DUF2170"/>
</dbReference>
<accession>A0ABW5EAQ4</accession>
<protein>
    <submittedName>
        <fullName evidence="1">DUF2170 family protein</fullName>
    </submittedName>
</protein>
<reference evidence="2" key="1">
    <citation type="journal article" date="2019" name="Int. J. Syst. Evol. Microbiol.">
        <title>The Global Catalogue of Microorganisms (GCM) 10K type strain sequencing project: providing services to taxonomists for standard genome sequencing and annotation.</title>
        <authorList>
            <consortium name="The Broad Institute Genomics Platform"/>
            <consortium name="The Broad Institute Genome Sequencing Center for Infectious Disease"/>
            <person name="Wu L."/>
            <person name="Ma J."/>
        </authorList>
    </citation>
    <scope>NUCLEOTIDE SEQUENCE [LARGE SCALE GENOMIC DNA]</scope>
    <source>
        <strain evidence="2">KCTC 12848</strain>
    </source>
</reference>
<sequence>MTWNNENLRQLAQQHPDWVVEAEGDCLSVSNDEGVDAFVYVGEEQIVVETILFPVDRVDDEAALNKLILQTHQLVPLTTIAIKNIGAESYYVAFGALSVSSKDEVVIEEIETLFANVGDFLDLYAEHFEMEGVA</sequence>
<keyword evidence="2" id="KW-1185">Reference proteome</keyword>
<evidence type="ECO:0000313" key="2">
    <source>
        <dbReference type="Proteomes" id="UP001597425"/>
    </source>
</evidence>
<dbReference type="EMBL" id="JBHUJD010000009">
    <property type="protein sequence ID" value="MFD2310464.1"/>
    <property type="molecule type" value="Genomic_DNA"/>
</dbReference>
<dbReference type="Pfam" id="PF09938">
    <property type="entry name" value="DUF2170"/>
    <property type="match status" value="1"/>
</dbReference>
<proteinExistence type="predicted"/>
<evidence type="ECO:0000313" key="1">
    <source>
        <dbReference type="EMBL" id="MFD2310464.1"/>
    </source>
</evidence>
<gene>
    <name evidence="1" type="ORF">ACFSKX_08545</name>
</gene>
<dbReference type="RefSeq" id="WP_265722107.1">
    <property type="nucleotide sequence ID" value="NZ_JAPIVK010000018.1"/>
</dbReference>
<comment type="caution">
    <text evidence="1">The sequence shown here is derived from an EMBL/GenBank/DDBJ whole genome shotgun (WGS) entry which is preliminary data.</text>
</comment>
<dbReference type="Proteomes" id="UP001597425">
    <property type="component" value="Unassembled WGS sequence"/>
</dbReference>